<gene>
    <name evidence="1" type="ORF">ACPOL_2966</name>
</gene>
<reference evidence="1 2" key="1">
    <citation type="journal article" date="2018" name="Front. Microbiol.">
        <title>Hydrolytic Capabilities as a Key to Environmental Success: Chitinolytic and Cellulolytic Acidobacteria From Acidic Sub-arctic Soils and Boreal Peatlands.</title>
        <authorList>
            <person name="Belova S.E."/>
            <person name="Ravin N.V."/>
            <person name="Pankratov T.A."/>
            <person name="Rakitin A.L."/>
            <person name="Ivanova A.A."/>
            <person name="Beletsky A.V."/>
            <person name="Mardanov A.V."/>
            <person name="Sinninghe Damste J.S."/>
            <person name="Dedysh S.N."/>
        </authorList>
    </citation>
    <scope>NUCLEOTIDE SEQUENCE [LARGE SCALE GENOMIC DNA]</scope>
    <source>
        <strain evidence="1 2">SBC82</strain>
    </source>
</reference>
<evidence type="ECO:0000313" key="1">
    <source>
        <dbReference type="EMBL" id="AXC12268.1"/>
    </source>
</evidence>
<keyword evidence="2" id="KW-1185">Reference proteome</keyword>
<dbReference type="Proteomes" id="UP000253606">
    <property type="component" value="Chromosome"/>
</dbReference>
<proteinExistence type="predicted"/>
<dbReference type="AlphaFoldDB" id="A0A2Z5FZI2"/>
<dbReference type="EMBL" id="CP030840">
    <property type="protein sequence ID" value="AXC12268.1"/>
    <property type="molecule type" value="Genomic_DNA"/>
</dbReference>
<organism evidence="1 2">
    <name type="scientific">Acidisarcina polymorpha</name>
    <dbReference type="NCBI Taxonomy" id="2211140"/>
    <lineage>
        <taxon>Bacteria</taxon>
        <taxon>Pseudomonadati</taxon>
        <taxon>Acidobacteriota</taxon>
        <taxon>Terriglobia</taxon>
        <taxon>Terriglobales</taxon>
        <taxon>Acidobacteriaceae</taxon>
        <taxon>Acidisarcina</taxon>
    </lineage>
</organism>
<name>A0A2Z5FZI2_9BACT</name>
<dbReference type="KEGG" id="abas:ACPOL_2966"/>
<accession>A0A2Z5FZI2</accession>
<protein>
    <submittedName>
        <fullName evidence="1">Uncharacterized protein</fullName>
    </submittedName>
</protein>
<sequence length="46" mass="5358">MQVVNTPGKRIAFYEQSLKARWANRQLIGWSRLCRLTRKGSTPLLI</sequence>
<evidence type="ECO:0000313" key="2">
    <source>
        <dbReference type="Proteomes" id="UP000253606"/>
    </source>
</evidence>